<keyword evidence="1" id="KW-0472">Membrane</keyword>
<feature type="transmembrane region" description="Helical" evidence="1">
    <location>
        <begin position="146"/>
        <end position="172"/>
    </location>
</feature>
<evidence type="ECO:0000259" key="2">
    <source>
        <dbReference type="Pfam" id="PF06724"/>
    </source>
</evidence>
<dbReference type="RefSeq" id="WP_211855147.1">
    <property type="nucleotide sequence ID" value="NZ_JAAGBB010000034.1"/>
</dbReference>
<dbReference type="Proteomes" id="UP001196870">
    <property type="component" value="Unassembled WGS sequence"/>
</dbReference>
<name>A0ABS5F4A4_9PROT</name>
<keyword evidence="1" id="KW-1133">Transmembrane helix</keyword>
<feature type="transmembrane region" description="Helical" evidence="1">
    <location>
        <begin position="56"/>
        <end position="76"/>
    </location>
</feature>
<feature type="domain" description="DUF1206" evidence="2">
    <location>
        <begin position="191"/>
        <end position="260"/>
    </location>
</feature>
<protein>
    <submittedName>
        <fullName evidence="3">DUF1206 domain-containing protein</fullName>
    </submittedName>
</protein>
<feature type="transmembrane region" description="Helical" evidence="1">
    <location>
        <begin position="234"/>
        <end position="255"/>
    </location>
</feature>
<dbReference type="Pfam" id="PF06724">
    <property type="entry name" value="DUF1206"/>
    <property type="match status" value="3"/>
</dbReference>
<comment type="caution">
    <text evidence="3">The sequence shown here is derived from an EMBL/GenBank/DDBJ whole genome shotgun (WGS) entry which is preliminary data.</text>
</comment>
<accession>A0ABS5F4A4</accession>
<evidence type="ECO:0000313" key="3">
    <source>
        <dbReference type="EMBL" id="MBR0667366.1"/>
    </source>
</evidence>
<evidence type="ECO:0000313" key="4">
    <source>
        <dbReference type="Proteomes" id="UP001196870"/>
    </source>
</evidence>
<sequence length="281" mass="29487">MRAQHRSLEFLARLGYAARGAVYLIIGALALTAALSRGGEATGSRGALIALLTQPLGYLLLAVVGLGLFGFGVWRVTQSLLDADGHGAGARALVERAVQAVSAVVHFGLALFAASILLGLRRAAGDDEQAAIDWTRLLLAQPFGRWLVGLAGLAVIGAAIGMATKAWTLAFMRRLSCDPEVALWVRPLGRLGYAARALVFLILGSFLITAAYHADPNEAHGLGGSLLAVRDQPFGPWIFGIAALGLVAFGAFGFVEARYRQIHPDAALRRVGRAAAQRGTG</sequence>
<gene>
    <name evidence="3" type="ORF">GXW71_23620</name>
</gene>
<dbReference type="EMBL" id="JAAGBB010000034">
    <property type="protein sequence ID" value="MBR0667366.1"/>
    <property type="molecule type" value="Genomic_DNA"/>
</dbReference>
<feature type="transmembrane region" description="Helical" evidence="1">
    <location>
        <begin position="20"/>
        <end position="36"/>
    </location>
</feature>
<keyword evidence="1" id="KW-0812">Transmembrane</keyword>
<feature type="domain" description="DUF1206" evidence="2">
    <location>
        <begin position="14"/>
        <end position="79"/>
    </location>
</feature>
<feature type="transmembrane region" description="Helical" evidence="1">
    <location>
        <begin position="97"/>
        <end position="120"/>
    </location>
</feature>
<evidence type="ECO:0000256" key="1">
    <source>
        <dbReference type="SAM" id="Phobius"/>
    </source>
</evidence>
<organism evidence="3 4">
    <name type="scientific">Plastoroseomonas hellenica</name>
    <dbReference type="NCBI Taxonomy" id="2687306"/>
    <lineage>
        <taxon>Bacteria</taxon>
        <taxon>Pseudomonadati</taxon>
        <taxon>Pseudomonadota</taxon>
        <taxon>Alphaproteobacteria</taxon>
        <taxon>Acetobacterales</taxon>
        <taxon>Acetobacteraceae</taxon>
        <taxon>Plastoroseomonas</taxon>
    </lineage>
</organism>
<feature type="transmembrane region" description="Helical" evidence="1">
    <location>
        <begin position="193"/>
        <end position="214"/>
    </location>
</feature>
<keyword evidence="4" id="KW-1185">Reference proteome</keyword>
<reference evidence="4" key="1">
    <citation type="journal article" date="2021" name="Syst. Appl. Microbiol.">
        <title>Roseomonas hellenica sp. nov., isolated from roots of wild-growing Alkanna tinctoria.</title>
        <authorList>
            <person name="Rat A."/>
            <person name="Naranjo H.D."/>
            <person name="Lebbe L."/>
            <person name="Cnockaert M."/>
            <person name="Krigas N."/>
            <person name="Grigoriadou K."/>
            <person name="Maloupa E."/>
            <person name="Willems A."/>
        </authorList>
    </citation>
    <scope>NUCLEOTIDE SEQUENCE [LARGE SCALE GENOMIC DNA]</scope>
    <source>
        <strain evidence="4">LMG 31523</strain>
    </source>
</reference>
<feature type="domain" description="DUF1206" evidence="2">
    <location>
        <begin position="100"/>
        <end position="168"/>
    </location>
</feature>
<proteinExistence type="predicted"/>
<dbReference type="InterPro" id="IPR009597">
    <property type="entry name" value="DUF1206"/>
</dbReference>